<dbReference type="Gene3D" id="3.40.50.1820">
    <property type="entry name" value="alpha/beta hydrolase"/>
    <property type="match status" value="1"/>
</dbReference>
<dbReference type="EC" id="6.1.1.4" evidence="9"/>
<comment type="caution">
    <text evidence="9">Lacks conserved residue(s) required for the propagation of feature annotation.</text>
</comment>
<dbReference type="GO" id="GO:0005524">
    <property type="term" value="F:ATP binding"/>
    <property type="evidence" value="ECO:0007669"/>
    <property type="project" value="UniProtKB-UniRule"/>
</dbReference>
<dbReference type="GO" id="GO:0005829">
    <property type="term" value="C:cytosol"/>
    <property type="evidence" value="ECO:0007669"/>
    <property type="project" value="TreeGrafter"/>
</dbReference>
<evidence type="ECO:0000256" key="3">
    <source>
        <dbReference type="ARBA" id="ARBA00022598"/>
    </source>
</evidence>
<evidence type="ECO:0000256" key="1">
    <source>
        <dbReference type="ARBA" id="ARBA00005594"/>
    </source>
</evidence>
<dbReference type="InterPro" id="IPR010662">
    <property type="entry name" value="RBBP9/YdeN"/>
</dbReference>
<dbReference type="EMBL" id="LCQQ01000012">
    <property type="protein sequence ID" value="KKW21181.1"/>
    <property type="molecule type" value="Genomic_DNA"/>
</dbReference>
<dbReference type="PRINTS" id="PR00985">
    <property type="entry name" value="TRNASYNTHLEU"/>
</dbReference>
<evidence type="ECO:0000259" key="12">
    <source>
        <dbReference type="Pfam" id="PF08264"/>
    </source>
</evidence>
<dbReference type="SUPFAM" id="SSF53474">
    <property type="entry name" value="alpha/beta-Hydrolases"/>
    <property type="match status" value="1"/>
</dbReference>
<feature type="domain" description="Leucyl-tRNA synthetase editing" evidence="13">
    <location>
        <begin position="419"/>
        <end position="583"/>
    </location>
</feature>
<evidence type="ECO:0000256" key="6">
    <source>
        <dbReference type="ARBA" id="ARBA00022917"/>
    </source>
</evidence>
<accession>A0A0G1WQY3</accession>
<dbReference type="Gene3D" id="3.40.50.620">
    <property type="entry name" value="HUPs"/>
    <property type="match status" value="2"/>
</dbReference>
<sequence>MERYNPKKIETKWKARWLSAKIYEPDFSHGKSPFYNLMMFPYPSAEGLHIGGVRTFTGVDIYGRFKRMQGLDVFEPIGLDGFGIHSENYALKIGKHPAKLAKVTEKNFYRQLSEIGNGFAWQERLETYDPEYYKWTQWIFIQLFKRGLAYRKKAAVNWCPSCKTVLADEQVVAGKCERCSSAVDKRELEQWFFKITDYAERLLQNIEKIDWDAKVKIAQKNWIGKSEGAEIDFEIRASEKLNFVILHGYEGSPDGIFFLWLRDELQKRGYAVQAPALPNAKHPNLEEQISSVLKTVKFDENTIVFGHSLGSVVALKTVERLNHPVRKLVLAAGFARPPSLRGKSRDYEKTFDWKFDFGKIKKNAGEIVILSDSSDTIVPPQEAEYLESVLGGRVFSFPAVREHMCALVEPEVLRYTLDMLTVFTTRPDTLFGATYMVLAPEHPLVANSKSQITNYKEVEEYIRKTKTKSDEERIREGKEKTGVELKGIKAINPANKEEIPVFVADYVLGNVGTGAIMAVPAHDQRDFDFAKKFKLPIKIVICPHWPEKICPLLDTAYTGEGYSVDSGEFDGMPSKEARKKISDFVGGVWKTQYRLRDWLISRQRYWGPPIPMIFCESCNWHPVPEKDLPVKLPFVKNFRPTGSGKSPLASVKSFYETKCPKCEKRARRETDVSDTFLDSAWYFIGYLMTFENCPDSALRNRGSSIRVANREKLEIGNSAFSRLARKWLPVNMYIGGLEHSVLHLLYSRFITMALHDIGLLDFEEPFTKFIGHGLITKDGTKMSKSKGNVVNPDQYIRAYGADAMRMYLAFLAPLTEGGDFRDSGIKGITRFLERVWKFAGEIKFEKMKGRGKPDSEIEKAVNEAVKKVTKDTERLQYNTSISALMVLINIFEEKKERVTLHQFKIFLKLLAPFAPFMAEELYQRAQKGKFQSIHREPWPKYDESILKESSFDLIIQVNGKVRGKISLPTGATEAEAREAALKLETVRQCVFSSPACVPFIKLTLSASSDGDVTVNSITVEHQGVADDSALVSIVILDESKVQLGLEKPFNVSHRATLTEKLVVKAGTSCTLWIAANMNTALNQGVDKIGRLVVVAIDAGTAPVNGLPISQEKYNELQTGTPKLTPTPSPVAYMGSGLMVGTSAVDRPTGMIIPRGAKRVIFVPNKLINFVV</sequence>
<dbReference type="InterPro" id="IPR002302">
    <property type="entry name" value="Leu-tRNA-ligase"/>
</dbReference>
<organism evidence="14 15">
    <name type="scientific">Candidatus Adlerbacteria bacterium GW2011_GWC1_50_9</name>
    <dbReference type="NCBI Taxonomy" id="1618608"/>
    <lineage>
        <taxon>Bacteria</taxon>
        <taxon>Candidatus Adleribacteriota</taxon>
    </lineage>
</organism>
<evidence type="ECO:0000256" key="2">
    <source>
        <dbReference type="ARBA" id="ARBA00022490"/>
    </source>
</evidence>
<feature type="domain" description="Aminoacyl-tRNA synthetase class Ia" evidence="11">
    <location>
        <begin position="725"/>
        <end position="814"/>
    </location>
</feature>
<proteinExistence type="inferred from homology"/>
<dbReference type="PATRIC" id="fig|1618608.3.peg.202"/>
<dbReference type="InterPro" id="IPR014729">
    <property type="entry name" value="Rossmann-like_a/b/a_fold"/>
</dbReference>
<gene>
    <name evidence="9" type="primary">leuS</name>
    <name evidence="14" type="ORF">UY61_C0012G0004</name>
</gene>
<dbReference type="PROSITE" id="PS00178">
    <property type="entry name" value="AA_TRNA_LIGASE_I"/>
    <property type="match status" value="1"/>
</dbReference>
<evidence type="ECO:0000256" key="10">
    <source>
        <dbReference type="RuleBase" id="RU363035"/>
    </source>
</evidence>
<dbReference type="PANTHER" id="PTHR43740:SF2">
    <property type="entry name" value="LEUCINE--TRNA LIGASE, MITOCHONDRIAL"/>
    <property type="match status" value="1"/>
</dbReference>
<dbReference type="SUPFAM" id="SSF50677">
    <property type="entry name" value="ValRS/IleRS/LeuRS editing domain"/>
    <property type="match status" value="1"/>
</dbReference>
<comment type="caution">
    <text evidence="14">The sequence shown here is derived from an EMBL/GenBank/DDBJ whole genome shotgun (WGS) entry which is preliminary data.</text>
</comment>
<evidence type="ECO:0000256" key="5">
    <source>
        <dbReference type="ARBA" id="ARBA00022840"/>
    </source>
</evidence>
<dbReference type="CDD" id="cd07958">
    <property type="entry name" value="Anticodon_Ia_Leu_BEm"/>
    <property type="match status" value="1"/>
</dbReference>
<dbReference type="InterPro" id="IPR025709">
    <property type="entry name" value="Leu_tRNA-synth_edit"/>
</dbReference>
<dbReference type="PANTHER" id="PTHR43740">
    <property type="entry name" value="LEUCYL-TRNA SYNTHETASE"/>
    <property type="match status" value="1"/>
</dbReference>
<dbReference type="InterPro" id="IPR013155">
    <property type="entry name" value="M/V/L/I-tRNA-synth_anticd-bd"/>
</dbReference>
<dbReference type="GO" id="GO:0002161">
    <property type="term" value="F:aminoacyl-tRNA deacylase activity"/>
    <property type="evidence" value="ECO:0007669"/>
    <property type="project" value="InterPro"/>
</dbReference>
<dbReference type="InterPro" id="IPR009080">
    <property type="entry name" value="tRNAsynth_Ia_anticodon-bd"/>
</dbReference>
<protein>
    <recommendedName>
        <fullName evidence="9">Leucine--tRNA ligase</fullName>
        <ecNumber evidence="9">6.1.1.4</ecNumber>
    </recommendedName>
    <alternativeName>
        <fullName evidence="9">Leucyl-tRNA synthetase</fullName>
        <shortName evidence="9">LeuRS</shortName>
    </alternativeName>
</protein>
<reference evidence="14 15" key="1">
    <citation type="journal article" date="2015" name="Nature">
        <title>rRNA introns, odd ribosomes, and small enigmatic genomes across a large radiation of phyla.</title>
        <authorList>
            <person name="Brown C.T."/>
            <person name="Hug L.A."/>
            <person name="Thomas B.C."/>
            <person name="Sharon I."/>
            <person name="Castelle C.J."/>
            <person name="Singh A."/>
            <person name="Wilkins M.J."/>
            <person name="Williams K.H."/>
            <person name="Banfield J.F."/>
        </authorList>
    </citation>
    <scope>NUCLEOTIDE SEQUENCE [LARGE SCALE GENOMIC DNA]</scope>
</reference>
<name>A0A0G1WQY3_9BACT</name>
<dbReference type="InterPro" id="IPR001412">
    <property type="entry name" value="aa-tRNA-synth_I_CS"/>
</dbReference>
<evidence type="ECO:0000256" key="7">
    <source>
        <dbReference type="ARBA" id="ARBA00023146"/>
    </source>
</evidence>
<keyword evidence="3 9" id="KW-0436">Ligase</keyword>
<dbReference type="Pfam" id="PF00133">
    <property type="entry name" value="tRNA-synt_1"/>
    <property type="match status" value="2"/>
</dbReference>
<evidence type="ECO:0000256" key="8">
    <source>
        <dbReference type="ARBA" id="ARBA00047469"/>
    </source>
</evidence>
<dbReference type="FunFam" id="1.10.730.10:FF:000002">
    <property type="entry name" value="Leucine--tRNA ligase"/>
    <property type="match status" value="1"/>
</dbReference>
<dbReference type="HAMAP" id="MF_00049_B">
    <property type="entry name" value="Leu_tRNA_synth_B"/>
    <property type="match status" value="1"/>
</dbReference>
<feature type="domain" description="Methionyl/Valyl/Leucyl/Isoleucyl-tRNA synthetase anticodon-binding" evidence="12">
    <location>
        <begin position="854"/>
        <end position="972"/>
    </location>
</feature>
<feature type="domain" description="Aminoacyl-tRNA synthetase class Ia" evidence="11">
    <location>
        <begin position="13"/>
        <end position="218"/>
    </location>
</feature>
<dbReference type="SUPFAM" id="SSF52374">
    <property type="entry name" value="Nucleotidylyl transferase"/>
    <property type="match status" value="1"/>
</dbReference>
<keyword evidence="6 9" id="KW-0648">Protein biosynthesis</keyword>
<evidence type="ECO:0000313" key="14">
    <source>
        <dbReference type="EMBL" id="KKW21181.1"/>
    </source>
</evidence>
<dbReference type="Pfam" id="PF13603">
    <property type="entry name" value="tRNA-synt_1_2"/>
    <property type="match status" value="1"/>
</dbReference>
<dbReference type="Proteomes" id="UP000034201">
    <property type="component" value="Unassembled WGS sequence"/>
</dbReference>
<dbReference type="AlphaFoldDB" id="A0A0G1WQY3"/>
<evidence type="ECO:0000259" key="13">
    <source>
        <dbReference type="Pfam" id="PF13603"/>
    </source>
</evidence>
<keyword evidence="7 9" id="KW-0030">Aminoacyl-tRNA synthetase</keyword>
<keyword evidence="2 9" id="KW-0963">Cytoplasm</keyword>
<dbReference type="InterPro" id="IPR029058">
    <property type="entry name" value="AB_hydrolase_fold"/>
</dbReference>
<keyword evidence="5 9" id="KW-0067">ATP-binding</keyword>
<keyword evidence="4 9" id="KW-0547">Nucleotide-binding</keyword>
<dbReference type="InterPro" id="IPR002300">
    <property type="entry name" value="aa-tRNA-synth_Ia"/>
</dbReference>
<comment type="subcellular location">
    <subcellularLocation>
        <location evidence="9">Cytoplasm</location>
    </subcellularLocation>
</comment>
<dbReference type="InterPro" id="IPR009008">
    <property type="entry name" value="Val/Leu/Ile-tRNA-synth_edit"/>
</dbReference>
<dbReference type="SUPFAM" id="SSF47323">
    <property type="entry name" value="Anticodon-binding domain of a subclass of class I aminoacyl-tRNA synthetases"/>
    <property type="match status" value="1"/>
</dbReference>
<evidence type="ECO:0000313" key="15">
    <source>
        <dbReference type="Proteomes" id="UP000034201"/>
    </source>
</evidence>
<feature type="binding site" evidence="9">
    <location>
        <position position="784"/>
    </location>
    <ligand>
        <name>ATP</name>
        <dbReference type="ChEBI" id="CHEBI:30616"/>
    </ligand>
</feature>
<feature type="short sequence motif" description="'KMSKS' region" evidence="9">
    <location>
        <begin position="781"/>
        <end position="785"/>
    </location>
</feature>
<evidence type="ECO:0000256" key="4">
    <source>
        <dbReference type="ARBA" id="ARBA00022741"/>
    </source>
</evidence>
<dbReference type="GO" id="GO:0004823">
    <property type="term" value="F:leucine-tRNA ligase activity"/>
    <property type="evidence" value="ECO:0007669"/>
    <property type="project" value="UniProtKB-UniRule"/>
</dbReference>
<evidence type="ECO:0000256" key="9">
    <source>
        <dbReference type="HAMAP-Rule" id="MF_00049"/>
    </source>
</evidence>
<comment type="catalytic activity">
    <reaction evidence="8 9">
        <text>tRNA(Leu) + L-leucine + ATP = L-leucyl-tRNA(Leu) + AMP + diphosphate</text>
        <dbReference type="Rhea" id="RHEA:11688"/>
        <dbReference type="Rhea" id="RHEA-COMP:9613"/>
        <dbReference type="Rhea" id="RHEA-COMP:9622"/>
        <dbReference type="ChEBI" id="CHEBI:30616"/>
        <dbReference type="ChEBI" id="CHEBI:33019"/>
        <dbReference type="ChEBI" id="CHEBI:57427"/>
        <dbReference type="ChEBI" id="CHEBI:78442"/>
        <dbReference type="ChEBI" id="CHEBI:78494"/>
        <dbReference type="ChEBI" id="CHEBI:456215"/>
        <dbReference type="EC" id="6.1.1.4"/>
    </reaction>
</comment>
<evidence type="ECO:0000259" key="11">
    <source>
        <dbReference type="Pfam" id="PF00133"/>
    </source>
</evidence>
<dbReference type="GO" id="GO:0006429">
    <property type="term" value="P:leucyl-tRNA aminoacylation"/>
    <property type="evidence" value="ECO:0007669"/>
    <property type="project" value="UniProtKB-UniRule"/>
</dbReference>
<dbReference type="Pfam" id="PF06821">
    <property type="entry name" value="Ser_hydrolase"/>
    <property type="match status" value="1"/>
</dbReference>
<comment type="similarity">
    <text evidence="1 9 10">Belongs to the class-I aminoacyl-tRNA synthetase family.</text>
</comment>
<dbReference type="Pfam" id="PF08264">
    <property type="entry name" value="Anticodon_1"/>
    <property type="match status" value="1"/>
</dbReference>
<dbReference type="Gene3D" id="1.10.730.10">
    <property type="entry name" value="Isoleucyl-tRNA Synthetase, Domain 1"/>
    <property type="match status" value="1"/>
</dbReference>